<keyword evidence="3 6" id="KW-1133">Transmembrane helix</keyword>
<feature type="region of interest" description="Disordered" evidence="5">
    <location>
        <begin position="174"/>
        <end position="217"/>
    </location>
</feature>
<feature type="compositionally biased region" description="Polar residues" evidence="5">
    <location>
        <begin position="45"/>
        <end position="68"/>
    </location>
</feature>
<protein>
    <submittedName>
        <fullName evidence="7">Uncharacterized protein</fullName>
    </submittedName>
</protein>
<organism evidence="7 8">
    <name type="scientific">Cudoniella acicularis</name>
    <dbReference type="NCBI Taxonomy" id="354080"/>
    <lineage>
        <taxon>Eukaryota</taxon>
        <taxon>Fungi</taxon>
        <taxon>Dikarya</taxon>
        <taxon>Ascomycota</taxon>
        <taxon>Pezizomycotina</taxon>
        <taxon>Leotiomycetes</taxon>
        <taxon>Helotiales</taxon>
        <taxon>Tricladiaceae</taxon>
        <taxon>Cudoniella</taxon>
    </lineage>
</organism>
<evidence type="ECO:0000256" key="6">
    <source>
        <dbReference type="SAM" id="Phobius"/>
    </source>
</evidence>
<comment type="caution">
    <text evidence="7">The sequence shown here is derived from an EMBL/GenBank/DDBJ whole genome shotgun (WGS) entry which is preliminary data.</text>
</comment>
<keyword evidence="2 6" id="KW-0812">Transmembrane</keyword>
<feature type="region of interest" description="Disordered" evidence="5">
    <location>
        <begin position="44"/>
        <end position="83"/>
    </location>
</feature>
<proteinExistence type="predicted"/>
<evidence type="ECO:0000256" key="5">
    <source>
        <dbReference type="SAM" id="MobiDB-lite"/>
    </source>
</evidence>
<dbReference type="GO" id="GO:0071944">
    <property type="term" value="C:cell periphery"/>
    <property type="evidence" value="ECO:0007669"/>
    <property type="project" value="UniProtKB-ARBA"/>
</dbReference>
<evidence type="ECO:0000256" key="3">
    <source>
        <dbReference type="ARBA" id="ARBA00022989"/>
    </source>
</evidence>
<dbReference type="PANTHER" id="PTHR15549:SF30">
    <property type="entry name" value="MID2 DOMAIN-CONTAINING PROTEIN"/>
    <property type="match status" value="1"/>
</dbReference>
<accession>A0A8H4RU06</accession>
<name>A0A8H4RU06_9HELO</name>
<evidence type="ECO:0000313" key="8">
    <source>
        <dbReference type="Proteomes" id="UP000566819"/>
    </source>
</evidence>
<sequence>MASGGVGKWIVHVEAVKIVTGAASPSSSSSSTVQTTSSVTPTASLFASTPNDAASNFTATTRDNSNTVPAPGTPPDHQPSTGLSEGAKIGIGVSLGCFVAFLIACLIFFFLRRRRRRRYSRPTISLPIRQEVVHTGLPGMEYINRSQRSGLDLMGQAGQTGQDRHLGQKHYMLPEFGNGSSEIRRKPVSGQSSRNELHEAAQEMESGPQIVDNGGMARSLKIPGRHSVDATPRLNTGLSDEELAMELRENYAHSEVSEGQVSVQDVDVELGEASVVTAQKARVVDDELAWLEQEEARMRASMTRFRER</sequence>
<feature type="transmembrane region" description="Helical" evidence="6">
    <location>
        <begin position="89"/>
        <end position="111"/>
    </location>
</feature>
<keyword evidence="4 6" id="KW-0472">Membrane</keyword>
<dbReference type="AlphaFoldDB" id="A0A8H4RU06"/>
<evidence type="ECO:0000256" key="4">
    <source>
        <dbReference type="ARBA" id="ARBA00023136"/>
    </source>
</evidence>
<evidence type="ECO:0000256" key="2">
    <source>
        <dbReference type="ARBA" id="ARBA00022692"/>
    </source>
</evidence>
<keyword evidence="8" id="KW-1185">Reference proteome</keyword>
<dbReference type="InterPro" id="IPR051694">
    <property type="entry name" value="Immunoregulatory_rcpt-like"/>
</dbReference>
<dbReference type="Proteomes" id="UP000566819">
    <property type="component" value="Unassembled WGS sequence"/>
</dbReference>
<comment type="subcellular location">
    <subcellularLocation>
        <location evidence="1">Membrane</location>
        <topology evidence="1">Single-pass membrane protein</topology>
    </subcellularLocation>
</comment>
<gene>
    <name evidence="7" type="ORF">G7Y89_g2499</name>
</gene>
<dbReference type="EMBL" id="JAAMPI010000110">
    <property type="protein sequence ID" value="KAF4635588.1"/>
    <property type="molecule type" value="Genomic_DNA"/>
</dbReference>
<evidence type="ECO:0000256" key="1">
    <source>
        <dbReference type="ARBA" id="ARBA00004167"/>
    </source>
</evidence>
<dbReference type="GO" id="GO:0016020">
    <property type="term" value="C:membrane"/>
    <property type="evidence" value="ECO:0007669"/>
    <property type="project" value="UniProtKB-SubCell"/>
</dbReference>
<evidence type="ECO:0000313" key="7">
    <source>
        <dbReference type="EMBL" id="KAF4635588.1"/>
    </source>
</evidence>
<reference evidence="7 8" key="1">
    <citation type="submission" date="2020-03" db="EMBL/GenBank/DDBJ databases">
        <title>Draft Genome Sequence of Cudoniella acicularis.</title>
        <authorList>
            <person name="Buettner E."/>
            <person name="Kellner H."/>
        </authorList>
    </citation>
    <scope>NUCLEOTIDE SEQUENCE [LARGE SCALE GENOMIC DNA]</scope>
    <source>
        <strain evidence="7 8">DSM 108380</strain>
    </source>
</reference>
<dbReference type="PANTHER" id="PTHR15549">
    <property type="entry name" value="PAIRED IMMUNOGLOBULIN-LIKE TYPE 2 RECEPTOR"/>
    <property type="match status" value="1"/>
</dbReference>